<feature type="domain" description="Serine dehydratase-like alpha subunit" evidence="13">
    <location>
        <begin position="204"/>
        <end position="486"/>
    </location>
</feature>
<evidence type="ECO:0000256" key="4">
    <source>
        <dbReference type="ARBA" id="ARBA00012093"/>
    </source>
</evidence>
<comment type="pathway">
    <text evidence="2">Carbohydrate biosynthesis; gluconeogenesis.</text>
</comment>
<comment type="cofactor">
    <cofactor evidence="1">
        <name>[4Fe-4S] cluster</name>
        <dbReference type="ChEBI" id="CHEBI:49883"/>
    </cofactor>
</comment>
<evidence type="ECO:0000256" key="7">
    <source>
        <dbReference type="ARBA" id="ARBA00022723"/>
    </source>
</evidence>
<keyword evidence="9" id="KW-0411">Iron-sulfur</keyword>
<keyword evidence="10" id="KW-0456">Lyase</keyword>
<evidence type="ECO:0000256" key="12">
    <source>
        <dbReference type="ARBA" id="ARBA00049406"/>
    </source>
</evidence>
<evidence type="ECO:0000313" key="15">
    <source>
        <dbReference type="EMBL" id="GAA3287176.1"/>
    </source>
</evidence>
<organism evidence="15 16">
    <name type="scientific">Nesterenkonia halobia</name>
    <dbReference type="NCBI Taxonomy" id="37922"/>
    <lineage>
        <taxon>Bacteria</taxon>
        <taxon>Bacillati</taxon>
        <taxon>Actinomycetota</taxon>
        <taxon>Actinomycetes</taxon>
        <taxon>Micrococcales</taxon>
        <taxon>Micrococcaceae</taxon>
        <taxon>Nesterenkonia</taxon>
    </lineage>
</organism>
<dbReference type="InterPro" id="IPR051318">
    <property type="entry name" value="Fe-S_L-Ser"/>
</dbReference>
<dbReference type="InterPro" id="IPR005131">
    <property type="entry name" value="Ser_deHydtase_bsu"/>
</dbReference>
<comment type="caution">
    <text evidence="15">The sequence shown here is derived from an EMBL/GenBank/DDBJ whole genome shotgun (WGS) entry which is preliminary data.</text>
</comment>
<evidence type="ECO:0000256" key="1">
    <source>
        <dbReference type="ARBA" id="ARBA00001966"/>
    </source>
</evidence>
<keyword evidence="6" id="KW-0004">4Fe-4S</keyword>
<evidence type="ECO:0000256" key="10">
    <source>
        <dbReference type="ARBA" id="ARBA00023239"/>
    </source>
</evidence>
<evidence type="ECO:0000259" key="14">
    <source>
        <dbReference type="Pfam" id="PF03315"/>
    </source>
</evidence>
<gene>
    <name evidence="15" type="ORF">GCM10020260_23230</name>
</gene>
<dbReference type="Proteomes" id="UP001501736">
    <property type="component" value="Unassembled WGS sequence"/>
</dbReference>
<dbReference type="PANTHER" id="PTHR30182">
    <property type="entry name" value="L-SERINE DEHYDRATASE"/>
    <property type="match status" value="1"/>
</dbReference>
<dbReference type="EC" id="4.3.1.17" evidence="4"/>
<evidence type="ECO:0000256" key="3">
    <source>
        <dbReference type="ARBA" id="ARBA00008636"/>
    </source>
</evidence>
<accession>A0ABP6RI73</accession>
<proteinExistence type="inferred from homology"/>
<comment type="similarity">
    <text evidence="3">Belongs to the iron-sulfur dependent L-serine dehydratase family.</text>
</comment>
<dbReference type="PANTHER" id="PTHR30182:SF1">
    <property type="entry name" value="L-SERINE DEHYDRATASE 1"/>
    <property type="match status" value="1"/>
</dbReference>
<comment type="catalytic activity">
    <reaction evidence="12">
        <text>L-serine = pyruvate + NH4(+)</text>
        <dbReference type="Rhea" id="RHEA:19169"/>
        <dbReference type="ChEBI" id="CHEBI:15361"/>
        <dbReference type="ChEBI" id="CHEBI:28938"/>
        <dbReference type="ChEBI" id="CHEBI:33384"/>
        <dbReference type="EC" id="4.3.1.17"/>
    </reaction>
</comment>
<dbReference type="SUPFAM" id="SSF143548">
    <property type="entry name" value="Serine metabolism enzymes domain"/>
    <property type="match status" value="1"/>
</dbReference>
<evidence type="ECO:0000256" key="2">
    <source>
        <dbReference type="ARBA" id="ARBA00004742"/>
    </source>
</evidence>
<evidence type="ECO:0000256" key="5">
    <source>
        <dbReference type="ARBA" id="ARBA00022432"/>
    </source>
</evidence>
<keyword evidence="7" id="KW-0479">Metal-binding</keyword>
<dbReference type="NCBIfam" id="TIGR00720">
    <property type="entry name" value="sda_mono"/>
    <property type="match status" value="1"/>
</dbReference>
<keyword evidence="16" id="KW-1185">Reference proteome</keyword>
<evidence type="ECO:0000259" key="13">
    <source>
        <dbReference type="Pfam" id="PF03313"/>
    </source>
</evidence>
<keyword evidence="8" id="KW-0408">Iron</keyword>
<evidence type="ECO:0000256" key="11">
    <source>
        <dbReference type="ARBA" id="ARBA00041766"/>
    </source>
</evidence>
<keyword evidence="5" id="KW-0312">Gluconeogenesis</keyword>
<protein>
    <recommendedName>
        <fullName evidence="4">L-serine ammonia-lyase</fullName>
        <ecNumber evidence="4">4.3.1.17</ecNumber>
    </recommendedName>
    <alternativeName>
        <fullName evidence="11">L-serine deaminase</fullName>
    </alternativeName>
</protein>
<dbReference type="Pfam" id="PF03313">
    <property type="entry name" value="SDH_alpha"/>
    <property type="match status" value="1"/>
</dbReference>
<evidence type="ECO:0000256" key="6">
    <source>
        <dbReference type="ARBA" id="ARBA00022485"/>
    </source>
</evidence>
<dbReference type="InterPro" id="IPR029009">
    <property type="entry name" value="ASB_dom_sf"/>
</dbReference>
<evidence type="ECO:0000256" key="8">
    <source>
        <dbReference type="ARBA" id="ARBA00023004"/>
    </source>
</evidence>
<feature type="domain" description="Serine dehydratase beta chain" evidence="14">
    <location>
        <begin position="4"/>
        <end position="169"/>
    </location>
</feature>
<reference evidence="16" key="1">
    <citation type="journal article" date="2019" name="Int. J. Syst. Evol. Microbiol.">
        <title>The Global Catalogue of Microorganisms (GCM) 10K type strain sequencing project: providing services to taxonomists for standard genome sequencing and annotation.</title>
        <authorList>
            <consortium name="The Broad Institute Genomics Platform"/>
            <consortium name="The Broad Institute Genome Sequencing Center for Infectious Disease"/>
            <person name="Wu L."/>
            <person name="Ma J."/>
        </authorList>
    </citation>
    <scope>NUCLEOTIDE SEQUENCE [LARGE SCALE GENOMIC DNA]</scope>
    <source>
        <strain evidence="16">JCM 11483</strain>
    </source>
</reference>
<dbReference type="InterPro" id="IPR005130">
    <property type="entry name" value="Ser_deHydtase-like_asu"/>
</dbReference>
<dbReference type="InterPro" id="IPR004644">
    <property type="entry name" value="Fe-S_L-Ser_mono"/>
</dbReference>
<dbReference type="Pfam" id="PF03315">
    <property type="entry name" value="SDH_beta"/>
    <property type="match status" value="1"/>
</dbReference>
<evidence type="ECO:0000256" key="9">
    <source>
        <dbReference type="ARBA" id="ARBA00023014"/>
    </source>
</evidence>
<dbReference type="Gene3D" id="3.30.1330.90">
    <property type="entry name" value="D-3-phosphoglycerate dehydrogenase, domain 3"/>
    <property type="match status" value="1"/>
</dbReference>
<dbReference type="RefSeq" id="WP_344721539.1">
    <property type="nucleotide sequence ID" value="NZ_BAAAYG010000010.1"/>
</dbReference>
<sequence>MAISLFDLFSVGIGPSSSHTVGPLRAARRFVAEELAAPERLADVAAVRVDLFGSLAATGQGHGTFEAVLLGLEGWRAETILPEQVDARIAAMTDSGTVALGAQLDVDEAGASSGGVEIALRVEDFVVRPLTMLDTHANGMRLRAEAADGTMLAEQTCFSIGGGFVVTQDEADAESLSEAVESAEAQVPCPFTTAAELMDHSARTGMPIWQVMLVNETALAAAQGPEPAVPGDAELVVRDGIRHLWDVMEECKDSALGRDGTLPGGLEVRRRAPDWHARLSAEDPDCSHAYWQEWVNLVALAVNEENASGGRVVTAPTNGAAGIIPAVGFYAAHYGPGGSFVAREERDEVVQRYLLTAGAIGVLYKEQASISGAEVGCQGEVGSASSMAAAGLCEVLGGTPQQVENAAEIAMEHNLGLTCDPISGLVQVPCIERNAIAATKAVNAARMALMGDGEHRVSLDEVIVTMRETGADMSSKYKETAQGGLAVNVTEC</sequence>
<dbReference type="EMBL" id="BAAAYG010000010">
    <property type="protein sequence ID" value="GAA3287176.1"/>
    <property type="molecule type" value="Genomic_DNA"/>
</dbReference>
<name>A0ABP6RI73_9MICC</name>
<evidence type="ECO:0000313" key="16">
    <source>
        <dbReference type="Proteomes" id="UP001501736"/>
    </source>
</evidence>